<keyword evidence="9" id="KW-1185">Reference proteome</keyword>
<dbReference type="GO" id="GO:0050291">
    <property type="term" value="F:sphingosine N-acyltransferase activity"/>
    <property type="evidence" value="ECO:0007669"/>
    <property type="project" value="InterPro"/>
</dbReference>
<name>A0A8S1J1L0_9CHLO</name>
<evidence type="ECO:0000256" key="4">
    <source>
        <dbReference type="ARBA" id="ARBA00023136"/>
    </source>
</evidence>
<feature type="transmembrane region" description="Helical" evidence="6">
    <location>
        <begin position="184"/>
        <end position="207"/>
    </location>
</feature>
<keyword evidence="2 5" id="KW-0812">Transmembrane</keyword>
<keyword evidence="4 5" id="KW-0472">Membrane</keyword>
<dbReference type="InterPro" id="IPR016439">
    <property type="entry name" value="Lag1/Lac1-like"/>
</dbReference>
<sequence>MDAADYDYRAGLRSSLGIFAFLTVARLAFNLLITGKPGPGADSRSASAKDKNVEEAWLGIGTFWLVAWSWWALWTSGSECGVLNTRACVEDWPDIPVSRRVTGLFEAEIGWYMHMLTRGLAGVGFAQEPSMAVHHTVTLCLILTGYTLNIMRFGVLMLAVFNLSNPFLHISKVANNLEMARTRVALFSLFGVMFFASRVVLLPATVMRCTFYEVLVVLEREPHMWRLYYPGNFLIVGLYIMQLFWMVKIIRVLFRGRAGATPRKVDGVKGPFQQEKLSKGGDGIVSSKEK</sequence>
<dbReference type="GO" id="GO:0005789">
    <property type="term" value="C:endoplasmic reticulum membrane"/>
    <property type="evidence" value="ECO:0007669"/>
    <property type="project" value="UniProtKB-SubCell"/>
</dbReference>
<dbReference type="GO" id="GO:0046513">
    <property type="term" value="P:ceramide biosynthetic process"/>
    <property type="evidence" value="ECO:0007669"/>
    <property type="project" value="InterPro"/>
</dbReference>
<evidence type="ECO:0000259" key="7">
    <source>
        <dbReference type="PROSITE" id="PS50922"/>
    </source>
</evidence>
<comment type="caution">
    <text evidence="8">The sequence shown here is derived from an EMBL/GenBank/DDBJ whole genome shotgun (WGS) entry which is preliminary data.</text>
</comment>
<dbReference type="SMART" id="SM00724">
    <property type="entry name" value="TLC"/>
    <property type="match status" value="1"/>
</dbReference>
<evidence type="ECO:0000313" key="9">
    <source>
        <dbReference type="Proteomes" id="UP000708148"/>
    </source>
</evidence>
<dbReference type="EMBL" id="CAJHUC010001092">
    <property type="protein sequence ID" value="CAD7699690.1"/>
    <property type="molecule type" value="Genomic_DNA"/>
</dbReference>
<feature type="transmembrane region" description="Helical" evidence="6">
    <location>
        <begin position="136"/>
        <end position="163"/>
    </location>
</feature>
<dbReference type="InterPro" id="IPR006634">
    <property type="entry name" value="TLC-dom"/>
</dbReference>
<feature type="transmembrane region" description="Helical" evidence="6">
    <location>
        <begin position="227"/>
        <end position="247"/>
    </location>
</feature>
<dbReference type="OrthoDB" id="506011at2759"/>
<proteinExistence type="predicted"/>
<evidence type="ECO:0000256" key="6">
    <source>
        <dbReference type="SAM" id="Phobius"/>
    </source>
</evidence>
<dbReference type="PANTHER" id="PTHR12560">
    <property type="entry name" value="LONGEVITY ASSURANCE FACTOR 1 LAG1"/>
    <property type="match status" value="1"/>
</dbReference>
<feature type="domain" description="TLC" evidence="7">
    <location>
        <begin position="1"/>
        <end position="258"/>
    </location>
</feature>
<feature type="transmembrane region" description="Helical" evidence="6">
    <location>
        <begin position="56"/>
        <end position="74"/>
    </location>
</feature>
<evidence type="ECO:0000256" key="1">
    <source>
        <dbReference type="ARBA" id="ARBA00004141"/>
    </source>
</evidence>
<protein>
    <recommendedName>
        <fullName evidence="7">TLC domain-containing protein</fullName>
    </recommendedName>
</protein>
<dbReference type="Proteomes" id="UP000708148">
    <property type="component" value="Unassembled WGS sequence"/>
</dbReference>
<reference evidence="8" key="1">
    <citation type="submission" date="2020-12" db="EMBL/GenBank/DDBJ databases">
        <authorList>
            <person name="Iha C."/>
        </authorList>
    </citation>
    <scope>NUCLEOTIDE SEQUENCE</scope>
</reference>
<dbReference type="PROSITE" id="PS50922">
    <property type="entry name" value="TLC"/>
    <property type="match status" value="1"/>
</dbReference>
<feature type="transmembrane region" description="Helical" evidence="6">
    <location>
        <begin position="16"/>
        <end position="35"/>
    </location>
</feature>
<dbReference type="Pfam" id="PF03798">
    <property type="entry name" value="TRAM_LAG1_CLN8"/>
    <property type="match status" value="1"/>
</dbReference>
<comment type="subcellular location">
    <subcellularLocation>
        <location evidence="1">Membrane</location>
        <topology evidence="1">Multi-pass membrane protein</topology>
    </subcellularLocation>
</comment>
<accession>A0A8S1J1L0</accession>
<evidence type="ECO:0000256" key="3">
    <source>
        <dbReference type="ARBA" id="ARBA00022989"/>
    </source>
</evidence>
<keyword evidence="3 6" id="KW-1133">Transmembrane helix</keyword>
<evidence type="ECO:0000313" key="8">
    <source>
        <dbReference type="EMBL" id="CAD7699690.1"/>
    </source>
</evidence>
<dbReference type="PANTHER" id="PTHR12560:SF0">
    <property type="entry name" value="LD18904P"/>
    <property type="match status" value="1"/>
</dbReference>
<evidence type="ECO:0000256" key="5">
    <source>
        <dbReference type="PROSITE-ProRule" id="PRU00205"/>
    </source>
</evidence>
<dbReference type="AlphaFoldDB" id="A0A8S1J1L0"/>
<gene>
    <name evidence="8" type="ORF">OSTQU699_LOCUS5049</name>
</gene>
<evidence type="ECO:0000256" key="2">
    <source>
        <dbReference type="ARBA" id="ARBA00022692"/>
    </source>
</evidence>
<organism evidence="8 9">
    <name type="scientific">Ostreobium quekettii</name>
    <dbReference type="NCBI Taxonomy" id="121088"/>
    <lineage>
        <taxon>Eukaryota</taxon>
        <taxon>Viridiplantae</taxon>
        <taxon>Chlorophyta</taxon>
        <taxon>core chlorophytes</taxon>
        <taxon>Ulvophyceae</taxon>
        <taxon>TCBD clade</taxon>
        <taxon>Bryopsidales</taxon>
        <taxon>Ostreobineae</taxon>
        <taxon>Ostreobiaceae</taxon>
        <taxon>Ostreobium</taxon>
    </lineage>
</organism>